<proteinExistence type="predicted"/>
<dbReference type="InterPro" id="IPR052389">
    <property type="entry name" value="Sec_Metab_Biosynth-Assoc"/>
</dbReference>
<evidence type="ECO:0000313" key="2">
    <source>
        <dbReference type="EMBL" id="KAJ3838902.1"/>
    </source>
</evidence>
<name>A0AA38UEM0_9AGAR</name>
<protein>
    <submittedName>
        <fullName evidence="2">Thioesterase-like superfamily-domain-containing protein</fullName>
    </submittedName>
</protein>
<gene>
    <name evidence="2" type="ORF">F5878DRAFT_149100</name>
</gene>
<dbReference type="Gene3D" id="2.40.160.210">
    <property type="entry name" value="Acyl-CoA thioesterase, double hotdog domain"/>
    <property type="match status" value="1"/>
</dbReference>
<dbReference type="Proteomes" id="UP001163846">
    <property type="component" value="Unassembled WGS sequence"/>
</dbReference>
<accession>A0AA38UEM0</accession>
<dbReference type="PANTHER" id="PTHR38110:SF1">
    <property type="entry name" value="THIOESTERASE DOMAIN-CONTAINING PROTEIN"/>
    <property type="match status" value="1"/>
</dbReference>
<dbReference type="InterPro" id="IPR049449">
    <property type="entry name" value="TesB_ACOT8-like_N"/>
</dbReference>
<keyword evidence="3" id="KW-1185">Reference proteome</keyword>
<reference evidence="2" key="1">
    <citation type="submission" date="2022-08" db="EMBL/GenBank/DDBJ databases">
        <authorList>
            <consortium name="DOE Joint Genome Institute"/>
            <person name="Min B."/>
            <person name="Riley R."/>
            <person name="Sierra-Patev S."/>
            <person name="Naranjo-Ortiz M."/>
            <person name="Looney B."/>
            <person name="Konkel Z."/>
            <person name="Slot J.C."/>
            <person name="Sakamoto Y."/>
            <person name="Steenwyk J.L."/>
            <person name="Rokas A."/>
            <person name="Carro J."/>
            <person name="Camarero S."/>
            <person name="Ferreira P."/>
            <person name="Molpeceres G."/>
            <person name="Ruiz-Duenas F.J."/>
            <person name="Serrano A."/>
            <person name="Henrissat B."/>
            <person name="Drula E."/>
            <person name="Hughes K.W."/>
            <person name="Mata J.L."/>
            <person name="Ishikawa N.K."/>
            <person name="Vargas-Isla R."/>
            <person name="Ushijima S."/>
            <person name="Smith C.A."/>
            <person name="Ahrendt S."/>
            <person name="Andreopoulos W."/>
            <person name="He G."/>
            <person name="Labutti K."/>
            <person name="Lipzen A."/>
            <person name="Ng V."/>
            <person name="Sandor L."/>
            <person name="Barry K."/>
            <person name="Martinez A.T."/>
            <person name="Xiao Y."/>
            <person name="Gibbons J.G."/>
            <person name="Terashima K."/>
            <person name="Hibbett D.S."/>
            <person name="Grigoriev I.V."/>
        </authorList>
    </citation>
    <scope>NUCLEOTIDE SEQUENCE</scope>
    <source>
        <strain evidence="2">TFB9207</strain>
    </source>
</reference>
<dbReference type="AlphaFoldDB" id="A0AA38UEM0"/>
<dbReference type="SUPFAM" id="SSF54637">
    <property type="entry name" value="Thioesterase/thiol ester dehydrase-isomerase"/>
    <property type="match status" value="1"/>
</dbReference>
<dbReference type="InterPro" id="IPR029069">
    <property type="entry name" value="HotDog_dom_sf"/>
</dbReference>
<feature type="domain" description="Acyl-CoA thioesterase-like N-terminal HotDog" evidence="1">
    <location>
        <begin position="26"/>
        <end position="105"/>
    </location>
</feature>
<evidence type="ECO:0000313" key="3">
    <source>
        <dbReference type="Proteomes" id="UP001163846"/>
    </source>
</evidence>
<comment type="caution">
    <text evidence="2">The sequence shown here is derived from an EMBL/GenBank/DDBJ whole genome shotgun (WGS) entry which is preliminary data.</text>
</comment>
<organism evidence="2 3">
    <name type="scientific">Lentinula raphanica</name>
    <dbReference type="NCBI Taxonomy" id="153919"/>
    <lineage>
        <taxon>Eukaryota</taxon>
        <taxon>Fungi</taxon>
        <taxon>Dikarya</taxon>
        <taxon>Basidiomycota</taxon>
        <taxon>Agaricomycotina</taxon>
        <taxon>Agaricomycetes</taxon>
        <taxon>Agaricomycetidae</taxon>
        <taxon>Agaricales</taxon>
        <taxon>Marasmiineae</taxon>
        <taxon>Omphalotaceae</taxon>
        <taxon>Lentinula</taxon>
    </lineage>
</organism>
<dbReference type="InterPro" id="IPR042171">
    <property type="entry name" value="Acyl-CoA_hotdog"/>
</dbReference>
<dbReference type="PANTHER" id="PTHR38110">
    <property type="entry name" value="CHROMOSOME 23, WHOLE GENOME SHOTGUN SEQUENCE"/>
    <property type="match status" value="1"/>
</dbReference>
<evidence type="ECO:0000259" key="1">
    <source>
        <dbReference type="Pfam" id="PF13622"/>
    </source>
</evidence>
<dbReference type="Pfam" id="PF13622">
    <property type="entry name" value="4HBT_3"/>
    <property type="match status" value="1"/>
</dbReference>
<dbReference type="EMBL" id="MU806157">
    <property type="protein sequence ID" value="KAJ3838902.1"/>
    <property type="molecule type" value="Genomic_DNA"/>
</dbReference>
<sequence>MLLSEAIKVTKQSSSGDVDVYIGEMDPEWCIGVVPNGGYALGQIVESCICKQRSSHHPDPIHVTAHFLSSPSASAFEVRVCLLKKGRSFTNLEADLIQNGSTRIKSHLIFGILEPPPQSPGIRGEQSNSISLLPPSPYARRLPLYQHPRTAPRTSVPLRLKFHSRLEFTREPELSAQNDVDSPHRTNAETVGGGGLQSGFWCGLSRDQTKGSEHKMVDTEAVTASGLPLFADISSGAVLLLPAEHRKGLGTSWFPTLTMTIEYKFAIPKRSSVHSNRTVGVFSSTSFLHGAMGRHNSYTEVWTAPCDIGEDVQIVEGWRDDQVCLAVSTQMAVTVPIEKNLAKGKGKL</sequence>